<dbReference type="InterPro" id="IPR018841">
    <property type="entry name" value="DUF2442"/>
</dbReference>
<dbReference type="Gene3D" id="3.30.2020.40">
    <property type="entry name" value="Uncharacterised protein PF10387, DUF2442"/>
    <property type="match status" value="1"/>
</dbReference>
<accession>A0A2W7N0H0</accession>
<sequence>MKYMVADLMFSAIKVWHDSGMICILLSDHKEIRFPASLNKRLAKASESELSKIEITCNGTGLHWPDLDEDLSIKGIMEGRN</sequence>
<dbReference type="OrthoDB" id="9807561at2"/>
<dbReference type="Pfam" id="PF10387">
    <property type="entry name" value="DUF2442"/>
    <property type="match status" value="1"/>
</dbReference>
<organism evidence="1 2">
    <name type="scientific">Breznakibacter xylanolyticus</name>
    <dbReference type="NCBI Taxonomy" id="990"/>
    <lineage>
        <taxon>Bacteria</taxon>
        <taxon>Pseudomonadati</taxon>
        <taxon>Bacteroidota</taxon>
        <taxon>Bacteroidia</taxon>
        <taxon>Marinilabiliales</taxon>
        <taxon>Marinilabiliaceae</taxon>
        <taxon>Breznakibacter</taxon>
    </lineage>
</organism>
<proteinExistence type="predicted"/>
<reference evidence="1 2" key="1">
    <citation type="submission" date="2018-06" db="EMBL/GenBank/DDBJ databases">
        <title>Genomic Encyclopedia of Archaeal and Bacterial Type Strains, Phase II (KMG-II): from individual species to whole genera.</title>
        <authorList>
            <person name="Goeker M."/>
        </authorList>
    </citation>
    <scope>NUCLEOTIDE SEQUENCE [LARGE SCALE GENOMIC DNA]</scope>
    <source>
        <strain evidence="1 2">DSM 6779</strain>
    </source>
</reference>
<dbReference type="EMBL" id="QKZK01000034">
    <property type="protein sequence ID" value="PZX11927.1"/>
    <property type="molecule type" value="Genomic_DNA"/>
</dbReference>
<evidence type="ECO:0000313" key="1">
    <source>
        <dbReference type="EMBL" id="PZX11927.1"/>
    </source>
</evidence>
<dbReference type="RefSeq" id="WP_111446804.1">
    <property type="nucleotide sequence ID" value="NZ_QKZK01000034.1"/>
</dbReference>
<protein>
    <submittedName>
        <fullName evidence="1">Uncharacterized protein DUF2442</fullName>
    </submittedName>
</protein>
<dbReference type="AlphaFoldDB" id="A0A2W7N0H0"/>
<keyword evidence="2" id="KW-1185">Reference proteome</keyword>
<dbReference type="Proteomes" id="UP000249239">
    <property type="component" value="Unassembled WGS sequence"/>
</dbReference>
<evidence type="ECO:0000313" key="2">
    <source>
        <dbReference type="Proteomes" id="UP000249239"/>
    </source>
</evidence>
<name>A0A2W7N0H0_9BACT</name>
<comment type="caution">
    <text evidence="1">The sequence shown here is derived from an EMBL/GenBank/DDBJ whole genome shotgun (WGS) entry which is preliminary data.</text>
</comment>
<gene>
    <name evidence="1" type="ORF">LX69_02991</name>
</gene>